<dbReference type="OrthoDB" id="9797817at2"/>
<reference evidence="8 9" key="1">
    <citation type="submission" date="2015-10" db="EMBL/GenBank/DDBJ databases">
        <title>Transcriptomic analysis of a linuron degrading triple-species bacterial consortium.</title>
        <authorList>
            <person name="Albers P."/>
        </authorList>
    </citation>
    <scope>NUCLEOTIDE SEQUENCE [LARGE SCALE GENOMIC DNA]</scope>
    <source>
        <strain evidence="8 9">WDL6</strain>
    </source>
</reference>
<comment type="caution">
    <text evidence="8">The sequence shown here is derived from an EMBL/GenBank/DDBJ whole genome shotgun (WGS) entry which is preliminary data.</text>
</comment>
<dbReference type="InterPro" id="IPR035926">
    <property type="entry name" value="NusB-like_sf"/>
</dbReference>
<keyword evidence="4 6" id="KW-0805">Transcription regulation</keyword>
<comment type="similarity">
    <text evidence="1 6">Belongs to the NusB family.</text>
</comment>
<proteinExistence type="inferred from homology"/>
<dbReference type="PANTHER" id="PTHR11078:SF3">
    <property type="entry name" value="ANTITERMINATION NUSB DOMAIN-CONTAINING PROTEIN"/>
    <property type="match status" value="1"/>
</dbReference>
<keyword evidence="9" id="KW-1185">Reference proteome</keyword>
<evidence type="ECO:0000313" key="9">
    <source>
        <dbReference type="Proteomes" id="UP000059074"/>
    </source>
</evidence>
<sequence length="170" mass="18899">MTSTGNVTPQPGKIALQPRTAARVAAVQGLYQMDMAGTDLNAVIDEFVRLRFPLEPGDEAAAGADAAFFAELIRGVVRRQRDIDPLVDQQLAEGWRLVRVDAILRAILRAGVFELMERRDVPGRVVINEYINVAHSFFSEDEPKVVNGVLDKLGRSLRATEFNRNDNRPK</sequence>
<keyword evidence="2 6" id="KW-0889">Transcription antitermination</keyword>
<dbReference type="InterPro" id="IPR011605">
    <property type="entry name" value="NusB_fam"/>
</dbReference>
<evidence type="ECO:0000256" key="5">
    <source>
        <dbReference type="ARBA" id="ARBA00023163"/>
    </source>
</evidence>
<evidence type="ECO:0000256" key="3">
    <source>
        <dbReference type="ARBA" id="ARBA00022884"/>
    </source>
</evidence>
<dbReference type="PATRIC" id="fig|121290.4.peg.2246"/>
<keyword evidence="3 6" id="KW-0694">RNA-binding</keyword>
<dbReference type="RefSeq" id="WP_068465363.1">
    <property type="nucleotide sequence ID" value="NZ_JAEFBX010000009.1"/>
</dbReference>
<dbReference type="GO" id="GO:0005829">
    <property type="term" value="C:cytosol"/>
    <property type="evidence" value="ECO:0007669"/>
    <property type="project" value="TreeGrafter"/>
</dbReference>
<accession>A0A109B878</accession>
<protein>
    <recommendedName>
        <fullName evidence="6">Transcription antitermination protein NusB</fullName>
    </recommendedName>
    <alternativeName>
        <fullName evidence="6">Antitermination factor NusB</fullName>
    </alternativeName>
</protein>
<feature type="domain" description="NusB/RsmB/TIM44" evidence="7">
    <location>
        <begin position="21"/>
        <end position="154"/>
    </location>
</feature>
<dbReference type="AlphaFoldDB" id="A0A109B878"/>
<dbReference type="HAMAP" id="MF_00073">
    <property type="entry name" value="NusB"/>
    <property type="match status" value="1"/>
</dbReference>
<dbReference type="InterPro" id="IPR006027">
    <property type="entry name" value="NusB_RsmB_TIM44"/>
</dbReference>
<evidence type="ECO:0000256" key="4">
    <source>
        <dbReference type="ARBA" id="ARBA00023015"/>
    </source>
</evidence>
<dbReference type="PANTHER" id="PTHR11078">
    <property type="entry name" value="N UTILIZATION SUBSTANCE PROTEIN B-RELATED"/>
    <property type="match status" value="1"/>
</dbReference>
<comment type="function">
    <text evidence="6">Involved in transcription antitermination. Required for transcription of ribosomal RNA (rRNA) genes. Binds specifically to the boxA antiterminator sequence of the ribosomal RNA (rrn) operons.</text>
</comment>
<dbReference type="GO" id="GO:0003723">
    <property type="term" value="F:RNA binding"/>
    <property type="evidence" value="ECO:0007669"/>
    <property type="project" value="UniProtKB-UniRule"/>
</dbReference>
<evidence type="ECO:0000256" key="6">
    <source>
        <dbReference type="HAMAP-Rule" id="MF_00073"/>
    </source>
</evidence>
<name>A0A109B878_HYPSL</name>
<organism evidence="8 9">
    <name type="scientific">Hyphomicrobium sulfonivorans</name>
    <dbReference type="NCBI Taxonomy" id="121290"/>
    <lineage>
        <taxon>Bacteria</taxon>
        <taxon>Pseudomonadati</taxon>
        <taxon>Pseudomonadota</taxon>
        <taxon>Alphaproteobacteria</taxon>
        <taxon>Hyphomicrobiales</taxon>
        <taxon>Hyphomicrobiaceae</taxon>
        <taxon>Hyphomicrobium</taxon>
    </lineage>
</organism>
<dbReference type="GO" id="GO:0006353">
    <property type="term" value="P:DNA-templated transcription termination"/>
    <property type="evidence" value="ECO:0007669"/>
    <property type="project" value="UniProtKB-UniRule"/>
</dbReference>
<dbReference type="GO" id="GO:0031564">
    <property type="term" value="P:transcription antitermination"/>
    <property type="evidence" value="ECO:0007669"/>
    <property type="project" value="UniProtKB-KW"/>
</dbReference>
<dbReference type="Pfam" id="PF01029">
    <property type="entry name" value="NusB"/>
    <property type="match status" value="1"/>
</dbReference>
<dbReference type="Gene3D" id="1.10.940.10">
    <property type="entry name" value="NusB-like"/>
    <property type="match status" value="1"/>
</dbReference>
<keyword evidence="5 6" id="KW-0804">Transcription</keyword>
<evidence type="ECO:0000313" key="8">
    <source>
        <dbReference type="EMBL" id="KWT64001.1"/>
    </source>
</evidence>
<dbReference type="SUPFAM" id="SSF48013">
    <property type="entry name" value="NusB-like"/>
    <property type="match status" value="1"/>
</dbReference>
<evidence type="ECO:0000256" key="1">
    <source>
        <dbReference type="ARBA" id="ARBA00005952"/>
    </source>
</evidence>
<dbReference type="NCBIfam" id="TIGR01951">
    <property type="entry name" value="nusB"/>
    <property type="match status" value="1"/>
</dbReference>
<evidence type="ECO:0000256" key="2">
    <source>
        <dbReference type="ARBA" id="ARBA00022814"/>
    </source>
</evidence>
<evidence type="ECO:0000259" key="7">
    <source>
        <dbReference type="Pfam" id="PF01029"/>
    </source>
</evidence>
<gene>
    <name evidence="6" type="primary">nusB</name>
    <name evidence="8" type="ORF">APY04_3538</name>
</gene>
<dbReference type="STRING" id="121290.APY04_3538"/>
<dbReference type="EMBL" id="LMTR01000096">
    <property type="protein sequence ID" value="KWT64001.1"/>
    <property type="molecule type" value="Genomic_DNA"/>
</dbReference>
<dbReference type="Proteomes" id="UP000059074">
    <property type="component" value="Unassembled WGS sequence"/>
</dbReference>